<sequence>MDPAEVAVGVEGSSNGGKRDKEAGKDEDSTSHLYVFTAHKGGMDNVDKKLQLEVIEEMSKNSTHHAAALRRDKRVAERIETIKAAVVAMTKQDRAQRGVESDAIIASARKHCACDSDRWCCVVDMDMFYAAVEIRDDPSLNDVPLAVGGDSMISTANYVARKYGVRAAMPGFIARELCRRQGVELRFKPVDMPRYQAASDLFKEAVLPYGPMKMLSLDEAYIDITARVREAATVADDNTTTQVDAEEAAATRLVSRMREEVRERTGGLTCSAGIAKGCFRLAKMGSDINKPNGQFMVPTTPERELSAGLGIEKVGDVIRKAAELLHTMSSNGGHWLINAAMGVADTEDIIGATESGPKSISQERSLSTAESGSTAYLHEVLQELCTKVMELCQEKGQYGRCVTLKLKTFEWDVKQKSNTLKREVRSERLLYETASELMGAAMTAASIKKPIRLLGVRVSAFHTAPQGQSTLGEFLAAHQSSSSSSSSKATKRAMVDDGQRPRKVHKGGRYRESFCRLMFGRGLVDSTTAVDNREPLTAAEPQQQRTRQKEATADASAPLPPGTRMSGWGTGTTAGLGEQRAQRRAAADLTDDDDDDGIPVIPDLEEEEEEDMTRQVAAPPTDYALHLSTQKELQEAAAPPDGDKSTRKLVRIVSTSNAENSSTSQFITARGSFGCPP</sequence>
<comment type="catalytic activity">
    <reaction evidence="11">
        <text>DNA(n) + a 2'-deoxyribonucleoside 5'-triphosphate = DNA(n+1) + diphosphate</text>
        <dbReference type="Rhea" id="RHEA:22508"/>
        <dbReference type="Rhea" id="RHEA-COMP:17339"/>
        <dbReference type="Rhea" id="RHEA-COMP:17340"/>
        <dbReference type="ChEBI" id="CHEBI:33019"/>
        <dbReference type="ChEBI" id="CHEBI:61560"/>
        <dbReference type="ChEBI" id="CHEBI:173112"/>
        <dbReference type="EC" id="2.7.7.7"/>
    </reaction>
</comment>
<feature type="region of interest" description="Disordered" evidence="12">
    <location>
        <begin position="655"/>
        <end position="677"/>
    </location>
</feature>
<dbReference type="InterPro" id="IPR029302">
    <property type="entry name" value="IFT43"/>
</dbReference>
<dbReference type="FunFam" id="3.30.1490.100:FF:000004">
    <property type="entry name" value="DNA polymerase IV"/>
    <property type="match status" value="1"/>
</dbReference>
<evidence type="ECO:0000256" key="3">
    <source>
        <dbReference type="ARBA" id="ARBA00022679"/>
    </source>
</evidence>
<dbReference type="Gene3D" id="3.40.1170.60">
    <property type="match status" value="1"/>
</dbReference>
<keyword evidence="9" id="KW-0239">DNA-directed DNA polymerase</keyword>
<dbReference type="EC" id="2.7.7.7" evidence="1"/>
<feature type="domain" description="UmuC" evidence="13">
    <location>
        <begin position="120"/>
        <end position="318"/>
    </location>
</feature>
<comment type="caution">
    <text evidence="14">The sequence shown here is derived from an EMBL/GenBank/DDBJ whole genome shotgun (WGS) entry which is preliminary data.</text>
</comment>
<dbReference type="InterPro" id="IPR036775">
    <property type="entry name" value="DNA_pol_Y-fam_lit_finger_sf"/>
</dbReference>
<dbReference type="GO" id="GO:0042276">
    <property type="term" value="P:error-prone translesion synthesis"/>
    <property type="evidence" value="ECO:0007669"/>
    <property type="project" value="TreeGrafter"/>
</dbReference>
<dbReference type="GO" id="GO:0030991">
    <property type="term" value="C:intraciliary transport particle A"/>
    <property type="evidence" value="ECO:0007669"/>
    <property type="project" value="InterPro"/>
</dbReference>
<dbReference type="EMBL" id="JABANP010000008">
    <property type="protein sequence ID" value="KAF4696738.1"/>
    <property type="molecule type" value="Genomic_DNA"/>
</dbReference>
<dbReference type="PROSITE" id="PS50173">
    <property type="entry name" value="UMUC"/>
    <property type="match status" value="1"/>
</dbReference>
<dbReference type="InterPro" id="IPR022880">
    <property type="entry name" value="DNApol_IV"/>
</dbReference>
<feature type="compositionally biased region" description="Polar residues" evidence="12">
    <location>
        <begin position="655"/>
        <end position="667"/>
    </location>
</feature>
<dbReference type="GO" id="GO:0006281">
    <property type="term" value="P:DNA repair"/>
    <property type="evidence" value="ECO:0007669"/>
    <property type="project" value="UniProtKB-KW"/>
</dbReference>
<keyword evidence="3" id="KW-0808">Transferase</keyword>
<feature type="region of interest" description="Disordered" evidence="12">
    <location>
        <begin position="530"/>
        <end position="618"/>
    </location>
</feature>
<dbReference type="Pfam" id="PF15305">
    <property type="entry name" value="IFT43"/>
    <property type="match status" value="1"/>
</dbReference>
<keyword evidence="6" id="KW-0479">Metal-binding</keyword>
<dbReference type="InterPro" id="IPR050116">
    <property type="entry name" value="DNA_polymerase-Y"/>
</dbReference>
<dbReference type="CDD" id="cd03586">
    <property type="entry name" value="PolY_Pol_IV_kappa"/>
    <property type="match status" value="1"/>
</dbReference>
<protein>
    <recommendedName>
        <fullName evidence="2">DNA polymerase kappa</fullName>
        <ecNumber evidence="1">2.7.7.7</ecNumber>
    </recommendedName>
</protein>
<dbReference type="Pfam" id="PF00817">
    <property type="entry name" value="IMS"/>
    <property type="match status" value="1"/>
</dbReference>
<feature type="region of interest" description="Disordered" evidence="12">
    <location>
        <begin position="475"/>
        <end position="507"/>
    </location>
</feature>
<dbReference type="Proteomes" id="UP000541610">
    <property type="component" value="Unassembled WGS sequence"/>
</dbReference>
<evidence type="ECO:0000256" key="1">
    <source>
        <dbReference type="ARBA" id="ARBA00012417"/>
    </source>
</evidence>
<dbReference type="SUPFAM" id="SSF100879">
    <property type="entry name" value="Lesion bypass DNA polymerase (Y-family), little finger domain"/>
    <property type="match status" value="1"/>
</dbReference>
<evidence type="ECO:0000256" key="2">
    <source>
        <dbReference type="ARBA" id="ARBA00016178"/>
    </source>
</evidence>
<dbReference type="GO" id="GO:0003684">
    <property type="term" value="F:damaged DNA binding"/>
    <property type="evidence" value="ECO:0007669"/>
    <property type="project" value="InterPro"/>
</dbReference>
<evidence type="ECO:0000313" key="14">
    <source>
        <dbReference type="EMBL" id="KAF4696738.1"/>
    </source>
</evidence>
<dbReference type="Pfam" id="PF11799">
    <property type="entry name" value="IMS_C"/>
    <property type="match status" value="1"/>
</dbReference>
<evidence type="ECO:0000256" key="8">
    <source>
        <dbReference type="ARBA" id="ARBA00022842"/>
    </source>
</evidence>
<keyword evidence="5" id="KW-0235">DNA replication</keyword>
<keyword evidence="8" id="KW-0460">Magnesium</keyword>
<proteinExistence type="predicted"/>
<evidence type="ECO:0000256" key="5">
    <source>
        <dbReference type="ARBA" id="ARBA00022705"/>
    </source>
</evidence>
<evidence type="ECO:0000259" key="13">
    <source>
        <dbReference type="PROSITE" id="PS50173"/>
    </source>
</evidence>
<dbReference type="GO" id="GO:0006260">
    <property type="term" value="P:DNA replication"/>
    <property type="evidence" value="ECO:0007669"/>
    <property type="project" value="UniProtKB-KW"/>
</dbReference>
<dbReference type="PANTHER" id="PTHR11076">
    <property type="entry name" value="DNA REPAIR POLYMERASE UMUC / TRANSFERASE FAMILY MEMBER"/>
    <property type="match status" value="1"/>
</dbReference>
<evidence type="ECO:0000256" key="11">
    <source>
        <dbReference type="ARBA" id="ARBA00049244"/>
    </source>
</evidence>
<feature type="region of interest" description="Disordered" evidence="12">
    <location>
        <begin position="1"/>
        <end position="30"/>
    </location>
</feature>
<organism evidence="14 15">
    <name type="scientific">Perkinsus olseni</name>
    <name type="common">Perkinsus atlanticus</name>
    <dbReference type="NCBI Taxonomy" id="32597"/>
    <lineage>
        <taxon>Eukaryota</taxon>
        <taxon>Sar</taxon>
        <taxon>Alveolata</taxon>
        <taxon>Perkinsozoa</taxon>
        <taxon>Perkinsea</taxon>
        <taxon>Perkinsida</taxon>
        <taxon>Perkinsidae</taxon>
        <taxon>Perkinsus</taxon>
    </lineage>
</organism>
<dbReference type="InterPro" id="IPR001126">
    <property type="entry name" value="UmuC"/>
</dbReference>
<dbReference type="Gene3D" id="1.10.150.810">
    <property type="match status" value="1"/>
</dbReference>
<dbReference type="GO" id="GO:0005634">
    <property type="term" value="C:nucleus"/>
    <property type="evidence" value="ECO:0007669"/>
    <property type="project" value="TreeGrafter"/>
</dbReference>
<keyword evidence="10" id="KW-0234">DNA repair</keyword>
<feature type="compositionally biased region" description="Basic and acidic residues" evidence="12">
    <location>
        <begin position="17"/>
        <end position="30"/>
    </location>
</feature>
<reference evidence="14 15" key="1">
    <citation type="submission" date="2020-04" db="EMBL/GenBank/DDBJ databases">
        <title>Perkinsus olseni comparative genomics.</title>
        <authorList>
            <person name="Bogema D.R."/>
        </authorList>
    </citation>
    <scope>NUCLEOTIDE SEQUENCE [LARGE SCALE GENOMIC DNA]</scope>
    <source>
        <strain evidence="14">00978-12</strain>
    </source>
</reference>
<evidence type="ECO:0000256" key="6">
    <source>
        <dbReference type="ARBA" id="ARBA00022723"/>
    </source>
</evidence>
<dbReference type="InterPro" id="IPR043502">
    <property type="entry name" value="DNA/RNA_pol_sf"/>
</dbReference>
<dbReference type="PANTHER" id="PTHR11076:SF33">
    <property type="entry name" value="DNA POLYMERASE KAPPA"/>
    <property type="match status" value="1"/>
</dbReference>
<evidence type="ECO:0000313" key="15">
    <source>
        <dbReference type="Proteomes" id="UP000541610"/>
    </source>
</evidence>
<name>A0A7J6PKS8_PEROL</name>
<gene>
    <name evidence="14" type="ORF">FOZ60_015637</name>
</gene>
<evidence type="ECO:0000256" key="7">
    <source>
        <dbReference type="ARBA" id="ARBA00022763"/>
    </source>
</evidence>
<dbReference type="OrthoDB" id="1747274at2759"/>
<accession>A0A7J6PKS8</accession>
<dbReference type="AlphaFoldDB" id="A0A7J6PKS8"/>
<dbReference type="GO" id="GO:0046872">
    <property type="term" value="F:metal ion binding"/>
    <property type="evidence" value="ECO:0007669"/>
    <property type="project" value="UniProtKB-KW"/>
</dbReference>
<evidence type="ECO:0000256" key="4">
    <source>
        <dbReference type="ARBA" id="ARBA00022695"/>
    </source>
</evidence>
<dbReference type="GO" id="GO:0003887">
    <property type="term" value="F:DNA-directed DNA polymerase activity"/>
    <property type="evidence" value="ECO:0007669"/>
    <property type="project" value="UniProtKB-KW"/>
</dbReference>
<evidence type="ECO:0000256" key="12">
    <source>
        <dbReference type="SAM" id="MobiDB-lite"/>
    </source>
</evidence>
<keyword evidence="7" id="KW-0227">DNA damage</keyword>
<feature type="compositionally biased region" description="Acidic residues" evidence="12">
    <location>
        <begin position="589"/>
        <end position="611"/>
    </location>
</feature>
<dbReference type="Gene3D" id="3.30.70.270">
    <property type="match status" value="1"/>
</dbReference>
<dbReference type="InterPro" id="IPR017961">
    <property type="entry name" value="DNA_pol_Y-fam_little_finger"/>
</dbReference>
<dbReference type="Gene3D" id="3.30.1490.100">
    <property type="entry name" value="DNA polymerase, Y-family, little finger domain"/>
    <property type="match status" value="1"/>
</dbReference>
<dbReference type="InterPro" id="IPR043128">
    <property type="entry name" value="Rev_trsase/Diguanyl_cyclase"/>
</dbReference>
<keyword evidence="4" id="KW-0548">Nucleotidyltransferase</keyword>
<evidence type="ECO:0000256" key="9">
    <source>
        <dbReference type="ARBA" id="ARBA00022932"/>
    </source>
</evidence>
<dbReference type="SUPFAM" id="SSF56672">
    <property type="entry name" value="DNA/RNA polymerases"/>
    <property type="match status" value="1"/>
</dbReference>
<evidence type="ECO:0000256" key="10">
    <source>
        <dbReference type="ARBA" id="ARBA00023204"/>
    </source>
</evidence>